<keyword evidence="4" id="KW-1185">Reference proteome</keyword>
<dbReference type="Gramene" id="mRNA:HanXRQr2_Chr09g0405051">
    <property type="protein sequence ID" value="CDS:HanXRQr2_Chr09g0405051.1"/>
    <property type="gene ID" value="HanXRQr2_Chr09g0405051"/>
</dbReference>
<dbReference type="Gene3D" id="1.10.238.10">
    <property type="entry name" value="EF-hand"/>
    <property type="match status" value="1"/>
</dbReference>
<proteinExistence type="predicted"/>
<reference evidence="3" key="2">
    <citation type="submission" date="2020-06" db="EMBL/GenBank/DDBJ databases">
        <title>Helianthus annuus Genome sequencing and assembly Release 2.</title>
        <authorList>
            <person name="Gouzy J."/>
            <person name="Langlade N."/>
            <person name="Munos S."/>
        </authorList>
    </citation>
    <scope>NUCLEOTIDE SEQUENCE</scope>
    <source>
        <tissue evidence="3">Leaves</tissue>
    </source>
</reference>
<protein>
    <submittedName>
        <fullName evidence="3">Parvalbumin, EF-hand domain pair</fullName>
    </submittedName>
</protein>
<dbReference type="AlphaFoldDB" id="A0A9K3NAD8"/>
<dbReference type="SMART" id="SM00054">
    <property type="entry name" value="EFh"/>
    <property type="match status" value="2"/>
</dbReference>
<dbReference type="Pfam" id="PF13499">
    <property type="entry name" value="EF-hand_7"/>
    <property type="match status" value="1"/>
</dbReference>
<dbReference type="EMBL" id="MNCJ02000324">
    <property type="protein sequence ID" value="KAF5792353.1"/>
    <property type="molecule type" value="Genomic_DNA"/>
</dbReference>
<dbReference type="SUPFAM" id="SSF47473">
    <property type="entry name" value="EF-hand"/>
    <property type="match status" value="1"/>
</dbReference>
<reference evidence="3" key="1">
    <citation type="journal article" date="2017" name="Nature">
        <title>The sunflower genome provides insights into oil metabolism, flowering and Asterid evolution.</title>
        <authorList>
            <person name="Badouin H."/>
            <person name="Gouzy J."/>
            <person name="Grassa C.J."/>
            <person name="Murat F."/>
            <person name="Staton S.E."/>
            <person name="Cottret L."/>
            <person name="Lelandais-Briere C."/>
            <person name="Owens G.L."/>
            <person name="Carrere S."/>
            <person name="Mayjonade B."/>
            <person name="Legrand L."/>
            <person name="Gill N."/>
            <person name="Kane N.C."/>
            <person name="Bowers J.E."/>
            <person name="Hubner S."/>
            <person name="Bellec A."/>
            <person name="Berard A."/>
            <person name="Berges H."/>
            <person name="Blanchet N."/>
            <person name="Boniface M.C."/>
            <person name="Brunel D."/>
            <person name="Catrice O."/>
            <person name="Chaidir N."/>
            <person name="Claudel C."/>
            <person name="Donnadieu C."/>
            <person name="Faraut T."/>
            <person name="Fievet G."/>
            <person name="Helmstetter N."/>
            <person name="King M."/>
            <person name="Knapp S.J."/>
            <person name="Lai Z."/>
            <person name="Le Paslier M.C."/>
            <person name="Lippi Y."/>
            <person name="Lorenzon L."/>
            <person name="Mandel J.R."/>
            <person name="Marage G."/>
            <person name="Marchand G."/>
            <person name="Marquand E."/>
            <person name="Bret-Mestries E."/>
            <person name="Morien E."/>
            <person name="Nambeesan S."/>
            <person name="Nguyen T."/>
            <person name="Pegot-Espagnet P."/>
            <person name="Pouilly N."/>
            <person name="Raftis F."/>
            <person name="Sallet E."/>
            <person name="Schiex T."/>
            <person name="Thomas J."/>
            <person name="Vandecasteele C."/>
            <person name="Vares D."/>
            <person name="Vear F."/>
            <person name="Vautrin S."/>
            <person name="Crespi M."/>
            <person name="Mangin B."/>
            <person name="Burke J.M."/>
            <person name="Salse J."/>
            <person name="Munos S."/>
            <person name="Vincourt P."/>
            <person name="Rieseberg L.H."/>
            <person name="Langlade N.B."/>
        </authorList>
    </citation>
    <scope>NUCLEOTIDE SEQUENCE</scope>
    <source>
        <tissue evidence="3">Leaves</tissue>
    </source>
</reference>
<organism evidence="3 4">
    <name type="scientific">Helianthus annuus</name>
    <name type="common">Common sunflower</name>
    <dbReference type="NCBI Taxonomy" id="4232"/>
    <lineage>
        <taxon>Eukaryota</taxon>
        <taxon>Viridiplantae</taxon>
        <taxon>Streptophyta</taxon>
        <taxon>Embryophyta</taxon>
        <taxon>Tracheophyta</taxon>
        <taxon>Spermatophyta</taxon>
        <taxon>Magnoliopsida</taxon>
        <taxon>eudicotyledons</taxon>
        <taxon>Gunneridae</taxon>
        <taxon>Pentapetalae</taxon>
        <taxon>asterids</taxon>
        <taxon>campanulids</taxon>
        <taxon>Asterales</taxon>
        <taxon>Asteraceae</taxon>
        <taxon>Asteroideae</taxon>
        <taxon>Heliantheae alliance</taxon>
        <taxon>Heliantheae</taxon>
        <taxon>Helianthus</taxon>
    </lineage>
</organism>
<feature type="domain" description="EF-hand" evidence="2">
    <location>
        <begin position="50"/>
        <end position="85"/>
    </location>
</feature>
<dbReference type="CDD" id="cd00051">
    <property type="entry name" value="EFh"/>
    <property type="match status" value="1"/>
</dbReference>
<gene>
    <name evidence="3" type="ORF">HanXRQr2_Chr09g0405051</name>
</gene>
<dbReference type="Proteomes" id="UP000215914">
    <property type="component" value="Unassembled WGS sequence"/>
</dbReference>
<evidence type="ECO:0000313" key="4">
    <source>
        <dbReference type="Proteomes" id="UP000215914"/>
    </source>
</evidence>
<accession>A0A9K3NAD8</accession>
<sequence length="87" mass="9807">MRKGWSGRRIEGTLPDNQMNGIFRALDTNGDGKLSRKELKVGLKSFGLRFAGVRAKRAIRHVDANGDGMISEDEIDELTKYASKWRI</sequence>
<dbReference type="InterPro" id="IPR011992">
    <property type="entry name" value="EF-hand-dom_pair"/>
</dbReference>
<name>A0A9K3NAD8_HELAN</name>
<evidence type="ECO:0000313" key="3">
    <source>
        <dbReference type="EMBL" id="KAF5792353.1"/>
    </source>
</evidence>
<dbReference type="GO" id="GO:0005509">
    <property type="term" value="F:calcium ion binding"/>
    <property type="evidence" value="ECO:0007669"/>
    <property type="project" value="InterPro"/>
</dbReference>
<dbReference type="InterPro" id="IPR002048">
    <property type="entry name" value="EF_hand_dom"/>
</dbReference>
<dbReference type="InterPro" id="IPR018247">
    <property type="entry name" value="EF_Hand_1_Ca_BS"/>
</dbReference>
<dbReference type="PROSITE" id="PS00018">
    <property type="entry name" value="EF_HAND_1"/>
    <property type="match status" value="2"/>
</dbReference>
<comment type="caution">
    <text evidence="3">The sequence shown here is derived from an EMBL/GenBank/DDBJ whole genome shotgun (WGS) entry which is preliminary data.</text>
</comment>
<feature type="domain" description="EF-hand" evidence="2">
    <location>
        <begin position="14"/>
        <end position="49"/>
    </location>
</feature>
<dbReference type="PROSITE" id="PS50222">
    <property type="entry name" value="EF_HAND_2"/>
    <property type="match status" value="2"/>
</dbReference>
<evidence type="ECO:0000256" key="1">
    <source>
        <dbReference type="ARBA" id="ARBA00022837"/>
    </source>
</evidence>
<keyword evidence="1" id="KW-0106">Calcium</keyword>
<evidence type="ECO:0000259" key="2">
    <source>
        <dbReference type="PROSITE" id="PS50222"/>
    </source>
</evidence>